<reference evidence="8" key="2">
    <citation type="submission" date="2012-11" db="EMBL/GenBank/DDBJ databases">
        <authorList>
            <person name="Kuo A."/>
            <person name="Curtis B.A."/>
            <person name="Tanifuji G."/>
            <person name="Burki F."/>
            <person name="Gruber A."/>
            <person name="Irimia M."/>
            <person name="Maruyama S."/>
            <person name="Arias M.C."/>
            <person name="Ball S.G."/>
            <person name="Gile G.H."/>
            <person name="Hirakawa Y."/>
            <person name="Hopkins J.F."/>
            <person name="Rensing S.A."/>
            <person name="Schmutz J."/>
            <person name="Symeonidi A."/>
            <person name="Elias M."/>
            <person name="Eveleigh R.J."/>
            <person name="Herman E.K."/>
            <person name="Klute M.J."/>
            <person name="Nakayama T."/>
            <person name="Obornik M."/>
            <person name="Reyes-Prieto A."/>
            <person name="Armbrust E.V."/>
            <person name="Aves S.J."/>
            <person name="Beiko R.G."/>
            <person name="Coutinho P."/>
            <person name="Dacks J.B."/>
            <person name="Durnford D.G."/>
            <person name="Fast N.M."/>
            <person name="Green B.R."/>
            <person name="Grisdale C."/>
            <person name="Hempe F."/>
            <person name="Henrissat B."/>
            <person name="Hoppner M.P."/>
            <person name="Ishida K.-I."/>
            <person name="Kim E."/>
            <person name="Koreny L."/>
            <person name="Kroth P.G."/>
            <person name="Liu Y."/>
            <person name="Malik S.-B."/>
            <person name="Maier U.G."/>
            <person name="McRose D."/>
            <person name="Mock T."/>
            <person name="Neilson J.A."/>
            <person name="Onodera N.T."/>
            <person name="Poole A.M."/>
            <person name="Pritham E.J."/>
            <person name="Richards T.A."/>
            <person name="Rocap G."/>
            <person name="Roy S.W."/>
            <person name="Sarai C."/>
            <person name="Schaack S."/>
            <person name="Shirato S."/>
            <person name="Slamovits C.H."/>
            <person name="Spencer D.F."/>
            <person name="Suzuki S."/>
            <person name="Worden A.Z."/>
            <person name="Zauner S."/>
            <person name="Barry K."/>
            <person name="Bell C."/>
            <person name="Bharti A.K."/>
            <person name="Crow J.A."/>
            <person name="Grimwood J."/>
            <person name="Kramer R."/>
            <person name="Lindquist E."/>
            <person name="Lucas S."/>
            <person name="Salamov A."/>
            <person name="McFadden G.I."/>
            <person name="Lane C.E."/>
            <person name="Keeling P.J."/>
            <person name="Gray M.W."/>
            <person name="Grigoriev I.V."/>
            <person name="Archibald J.M."/>
        </authorList>
    </citation>
    <scope>NUCLEOTIDE SEQUENCE</scope>
    <source>
        <strain evidence="8">CCMP2712</strain>
    </source>
</reference>
<protein>
    <recommendedName>
        <fullName evidence="2">Tetratricopeptide repeat protein 38</fullName>
    </recommendedName>
</protein>
<organism evidence="6">
    <name type="scientific">Guillardia theta (strain CCMP2712)</name>
    <name type="common">Cryptophyte</name>
    <dbReference type="NCBI Taxonomy" id="905079"/>
    <lineage>
        <taxon>Eukaryota</taxon>
        <taxon>Cryptophyceae</taxon>
        <taxon>Pyrenomonadales</taxon>
        <taxon>Geminigeraceae</taxon>
        <taxon>Guillardia</taxon>
    </lineage>
</organism>
<evidence type="ECO:0000313" key="8">
    <source>
        <dbReference type="Proteomes" id="UP000011087"/>
    </source>
</evidence>
<keyword evidence="3" id="KW-0677">Repeat</keyword>
<evidence type="ECO:0000313" key="7">
    <source>
        <dbReference type="EnsemblProtists" id="EKX48388"/>
    </source>
</evidence>
<reference evidence="7" key="3">
    <citation type="submission" date="2015-06" db="UniProtKB">
        <authorList>
            <consortium name="EnsemblProtists"/>
        </authorList>
    </citation>
    <scope>IDENTIFICATION</scope>
</reference>
<dbReference type="InterPro" id="IPR033891">
    <property type="entry name" value="TTC38"/>
</dbReference>
<dbReference type="EnsemblProtists" id="EKX48388">
    <property type="protein sequence ID" value="EKX48388"/>
    <property type="gene ID" value="GUITHDRAFT_105993"/>
</dbReference>
<evidence type="ECO:0000256" key="2">
    <source>
        <dbReference type="ARBA" id="ARBA00019992"/>
    </source>
</evidence>
<dbReference type="KEGG" id="gtt:GUITHDRAFT_105993"/>
<dbReference type="PANTHER" id="PTHR16263:SF4">
    <property type="entry name" value="TETRATRICOPEPTIDE REPEAT PROTEIN 38"/>
    <property type="match status" value="1"/>
</dbReference>
<gene>
    <name evidence="6" type="ORF">GUITHDRAFT_105993</name>
</gene>
<dbReference type="PANTHER" id="PTHR16263">
    <property type="entry name" value="TETRATRICOPEPTIDE REPEAT PROTEIN 38"/>
    <property type="match status" value="1"/>
</dbReference>
<evidence type="ECO:0000256" key="1">
    <source>
        <dbReference type="ARBA" id="ARBA00005857"/>
    </source>
</evidence>
<dbReference type="GeneID" id="17305009"/>
<evidence type="ECO:0000256" key="5">
    <source>
        <dbReference type="SAM" id="MobiDB-lite"/>
    </source>
</evidence>
<reference evidence="6 8" key="1">
    <citation type="journal article" date="2012" name="Nature">
        <title>Algal genomes reveal evolutionary mosaicism and the fate of nucleomorphs.</title>
        <authorList>
            <consortium name="DOE Joint Genome Institute"/>
            <person name="Curtis B.A."/>
            <person name="Tanifuji G."/>
            <person name="Burki F."/>
            <person name="Gruber A."/>
            <person name="Irimia M."/>
            <person name="Maruyama S."/>
            <person name="Arias M.C."/>
            <person name="Ball S.G."/>
            <person name="Gile G.H."/>
            <person name="Hirakawa Y."/>
            <person name="Hopkins J.F."/>
            <person name="Kuo A."/>
            <person name="Rensing S.A."/>
            <person name="Schmutz J."/>
            <person name="Symeonidi A."/>
            <person name="Elias M."/>
            <person name="Eveleigh R.J."/>
            <person name="Herman E.K."/>
            <person name="Klute M.J."/>
            <person name="Nakayama T."/>
            <person name="Obornik M."/>
            <person name="Reyes-Prieto A."/>
            <person name="Armbrust E.V."/>
            <person name="Aves S.J."/>
            <person name="Beiko R.G."/>
            <person name="Coutinho P."/>
            <person name="Dacks J.B."/>
            <person name="Durnford D.G."/>
            <person name="Fast N.M."/>
            <person name="Green B.R."/>
            <person name="Grisdale C.J."/>
            <person name="Hempel F."/>
            <person name="Henrissat B."/>
            <person name="Hoppner M.P."/>
            <person name="Ishida K."/>
            <person name="Kim E."/>
            <person name="Koreny L."/>
            <person name="Kroth P.G."/>
            <person name="Liu Y."/>
            <person name="Malik S.B."/>
            <person name="Maier U.G."/>
            <person name="McRose D."/>
            <person name="Mock T."/>
            <person name="Neilson J.A."/>
            <person name="Onodera N.T."/>
            <person name="Poole A.M."/>
            <person name="Pritham E.J."/>
            <person name="Richards T.A."/>
            <person name="Rocap G."/>
            <person name="Roy S.W."/>
            <person name="Sarai C."/>
            <person name="Schaack S."/>
            <person name="Shirato S."/>
            <person name="Slamovits C.H."/>
            <person name="Spencer D.F."/>
            <person name="Suzuki S."/>
            <person name="Worden A.Z."/>
            <person name="Zauner S."/>
            <person name="Barry K."/>
            <person name="Bell C."/>
            <person name="Bharti A.K."/>
            <person name="Crow J.A."/>
            <person name="Grimwood J."/>
            <person name="Kramer R."/>
            <person name="Lindquist E."/>
            <person name="Lucas S."/>
            <person name="Salamov A."/>
            <person name="McFadden G.I."/>
            <person name="Lane C.E."/>
            <person name="Keeling P.J."/>
            <person name="Gray M.W."/>
            <person name="Grigoriev I.V."/>
            <person name="Archibald J.M."/>
        </authorList>
    </citation>
    <scope>NUCLEOTIDE SEQUENCE</scope>
    <source>
        <strain evidence="6 8">CCMP2712</strain>
    </source>
</reference>
<name>L1JIP6_GUITC</name>
<dbReference type="RefSeq" id="XP_005835368.1">
    <property type="nucleotide sequence ID" value="XM_005835311.1"/>
</dbReference>
<evidence type="ECO:0000313" key="6">
    <source>
        <dbReference type="EMBL" id="EKX48388.1"/>
    </source>
</evidence>
<dbReference type="AlphaFoldDB" id="L1JIP6"/>
<dbReference type="PaxDb" id="55529-EKX48388"/>
<accession>L1JIP6</accession>
<proteinExistence type="inferred from homology"/>
<dbReference type="OMA" id="YAFNDVH"/>
<dbReference type="InterPro" id="IPR011990">
    <property type="entry name" value="TPR-like_helical_dom_sf"/>
</dbReference>
<dbReference type="OrthoDB" id="1427555at2759"/>
<dbReference type="eggNOG" id="KOG2610">
    <property type="taxonomic scope" value="Eukaryota"/>
</dbReference>
<dbReference type="Gene3D" id="1.25.40.10">
    <property type="entry name" value="Tetratricopeptide repeat domain"/>
    <property type="match status" value="1"/>
</dbReference>
<evidence type="ECO:0000256" key="3">
    <source>
        <dbReference type="ARBA" id="ARBA00022737"/>
    </source>
</evidence>
<keyword evidence="4" id="KW-0802">TPR repeat</keyword>
<dbReference type="SUPFAM" id="SSF48452">
    <property type="entry name" value="TPR-like"/>
    <property type="match status" value="1"/>
</dbReference>
<dbReference type="EMBL" id="JH992986">
    <property type="protein sequence ID" value="EKX48388.1"/>
    <property type="molecule type" value="Genomic_DNA"/>
</dbReference>
<evidence type="ECO:0000256" key="4">
    <source>
        <dbReference type="ARBA" id="ARBA00022803"/>
    </source>
</evidence>
<dbReference type="Proteomes" id="UP000011087">
    <property type="component" value="Unassembled WGS sequence"/>
</dbReference>
<comment type="similarity">
    <text evidence="1">Belongs to the TTC38 family.</text>
</comment>
<keyword evidence="8" id="KW-1185">Reference proteome</keyword>
<sequence length="461" mass="52270">MPTKEREEAEEMGGREEETAAKKPRRLIEHSTDVLPLHSGNGRAQLKGRRDVQGWNSCGLTLSSCSDDAARLIDLSIEQVIGWFGDPYQTAVLSSEADPCCVVPYCIMLWLKYLGSSAGEDDPVIIETIGKAEKALSERAHSEREILLFTCLKELSEGKFEESLLLVEDYLLQYPSDAMGLKLQNDLCYFTGQNFRMRDGVARCLPDLDDETRFYGYMLGMYAFVLEEAFDYDKAQQYAQRALQKNSKDVWAIHAMAHTLEMQVDETGQYDQALSVYDMQIEFEGFQVGNRWEAVWPLVSRCYAGGLRGACDDCLEWMKHAGDHRLAFNDAHIALAVGASGNLVIQRETLAAWEKFCLDRKDDSRASLVNLRNVCIPLLRAVLAYRSCRFDDCVNELLRVRYQLYMIGGSNAQREVFFLLLIRAGLASKNKKFISLVKQLVNEKMATDTQSRMMKRLLVSV</sequence>
<dbReference type="HOGENOM" id="CLU_029972_1_2_1"/>
<feature type="region of interest" description="Disordered" evidence="5">
    <location>
        <begin position="1"/>
        <end position="24"/>
    </location>
</feature>